<evidence type="ECO:0000313" key="3">
    <source>
        <dbReference type="EMBL" id="KAF5393738.1"/>
    </source>
</evidence>
<protein>
    <submittedName>
        <fullName evidence="3">Uncharacterized protein</fullName>
    </submittedName>
</protein>
<dbReference type="AlphaFoldDB" id="A0A8H5I233"/>
<sequence>MDGAAAERAGSPPAHQPVQRRRLKWLSQTRRQVLRPQAGSRTWISSRYSFKYTAEIMANRSLREAVPSQLQYICGPKSSSVFDSSFPFFHSLRSASSLCFCFLTSARLEQASEGYCRSFVADSIQWSIPSRNGRANRKHRSWNPCRADNISGVEYVAFALWSPYSSGNCTIKKSTAAPNFRQFYNCFYDSWNFVQLAVCNFSFSLSVRDIDGWASISAYAGKTSGPEPSYYLCLMQASLLYGMPAITSLAAFFLVLQMFLVIRAAYYKREYREQNHVVRLWMMMILPYAAWVTSIVVTAFVGAAEPTHVSRDRRFFYCSVKSDTLTDTLTLFSAAVLFATLVLEVWTIVLFYKRWNSIERGSSGMFTAAELNLPARILSFGVYLLVAMSLSLLSIKSPESPAPDLMIASAATVLILIFGTQPDIIRALSFWKKEAVSRDTDSDITVVNIVPHPYKPKY</sequence>
<evidence type="ECO:0000313" key="4">
    <source>
        <dbReference type="Proteomes" id="UP000518752"/>
    </source>
</evidence>
<keyword evidence="2" id="KW-1133">Transmembrane helix</keyword>
<proteinExistence type="predicted"/>
<comment type="caution">
    <text evidence="3">The sequence shown here is derived from an EMBL/GenBank/DDBJ whole genome shotgun (WGS) entry which is preliminary data.</text>
</comment>
<keyword evidence="2" id="KW-0812">Transmembrane</keyword>
<reference evidence="3 4" key="1">
    <citation type="journal article" date="2020" name="ISME J.">
        <title>Uncovering the hidden diversity of litter-decomposition mechanisms in mushroom-forming fungi.</title>
        <authorList>
            <person name="Floudas D."/>
            <person name="Bentzer J."/>
            <person name="Ahren D."/>
            <person name="Johansson T."/>
            <person name="Persson P."/>
            <person name="Tunlid A."/>
        </authorList>
    </citation>
    <scope>NUCLEOTIDE SEQUENCE [LARGE SCALE GENOMIC DNA]</scope>
    <source>
        <strain evidence="3 4">CBS 406.79</strain>
    </source>
</reference>
<keyword evidence="4" id="KW-1185">Reference proteome</keyword>
<feature type="transmembrane region" description="Helical" evidence="2">
    <location>
        <begin position="239"/>
        <end position="266"/>
    </location>
</feature>
<accession>A0A8H5I233</accession>
<name>A0A8H5I233_9AGAR</name>
<feature type="region of interest" description="Disordered" evidence="1">
    <location>
        <begin position="1"/>
        <end position="20"/>
    </location>
</feature>
<organism evidence="3 4">
    <name type="scientific">Collybiopsis confluens</name>
    <dbReference type="NCBI Taxonomy" id="2823264"/>
    <lineage>
        <taxon>Eukaryota</taxon>
        <taxon>Fungi</taxon>
        <taxon>Dikarya</taxon>
        <taxon>Basidiomycota</taxon>
        <taxon>Agaricomycotina</taxon>
        <taxon>Agaricomycetes</taxon>
        <taxon>Agaricomycetidae</taxon>
        <taxon>Agaricales</taxon>
        <taxon>Marasmiineae</taxon>
        <taxon>Omphalotaceae</taxon>
        <taxon>Collybiopsis</taxon>
    </lineage>
</organism>
<dbReference type="Proteomes" id="UP000518752">
    <property type="component" value="Unassembled WGS sequence"/>
</dbReference>
<gene>
    <name evidence="3" type="ORF">D9757_000327</name>
</gene>
<evidence type="ECO:0000256" key="1">
    <source>
        <dbReference type="SAM" id="MobiDB-lite"/>
    </source>
</evidence>
<dbReference type="OrthoDB" id="3222065at2759"/>
<dbReference type="EMBL" id="JAACJN010000001">
    <property type="protein sequence ID" value="KAF5393738.1"/>
    <property type="molecule type" value="Genomic_DNA"/>
</dbReference>
<feature type="transmembrane region" description="Helical" evidence="2">
    <location>
        <begin position="329"/>
        <end position="352"/>
    </location>
</feature>
<feature type="transmembrane region" description="Helical" evidence="2">
    <location>
        <begin position="373"/>
        <end position="393"/>
    </location>
</feature>
<evidence type="ECO:0000256" key="2">
    <source>
        <dbReference type="SAM" id="Phobius"/>
    </source>
</evidence>
<feature type="transmembrane region" description="Helical" evidence="2">
    <location>
        <begin position="405"/>
        <end position="425"/>
    </location>
</feature>
<feature type="transmembrane region" description="Helical" evidence="2">
    <location>
        <begin position="278"/>
        <end position="304"/>
    </location>
</feature>
<keyword evidence="2" id="KW-0472">Membrane</keyword>